<dbReference type="InterPro" id="IPR027417">
    <property type="entry name" value="P-loop_NTPase"/>
</dbReference>
<proteinExistence type="inferred from homology"/>
<evidence type="ECO:0000256" key="3">
    <source>
        <dbReference type="ARBA" id="ARBA00022840"/>
    </source>
</evidence>
<dbReference type="EMBL" id="FMJB01000039">
    <property type="protein sequence ID" value="SCM66722.1"/>
    <property type="molecule type" value="Genomic_DNA"/>
</dbReference>
<dbReference type="PIRSF" id="PIRSF003073">
    <property type="entry name" value="DNAC_TnpB_IstB"/>
    <property type="match status" value="1"/>
</dbReference>
<keyword evidence="3 5" id="KW-0067">ATP-binding</keyword>
<dbReference type="PANTHER" id="PTHR30050:SF4">
    <property type="entry name" value="ATP-BINDING PROTEIN RV3427C IN INSERTION SEQUENCE-RELATED"/>
    <property type="match status" value="1"/>
</dbReference>
<dbReference type="Gene3D" id="3.40.50.300">
    <property type="entry name" value="P-loop containing nucleotide triphosphate hydrolases"/>
    <property type="match status" value="1"/>
</dbReference>
<reference evidence="6" key="1">
    <citation type="submission" date="2016-09" db="EMBL/GenBank/DDBJ databases">
        <authorList>
            <person name="Wibberg D."/>
        </authorList>
    </citation>
    <scope>NUCLEOTIDE SEQUENCE [LARGE SCALE GENOMIC DNA]</scope>
</reference>
<feature type="domain" description="AAA+ ATPase" evidence="4">
    <location>
        <begin position="99"/>
        <end position="231"/>
    </location>
</feature>
<evidence type="ECO:0000256" key="2">
    <source>
        <dbReference type="ARBA" id="ARBA00022741"/>
    </source>
</evidence>
<evidence type="ECO:0000256" key="1">
    <source>
        <dbReference type="ARBA" id="ARBA00008059"/>
    </source>
</evidence>
<protein>
    <submittedName>
        <fullName evidence="5">Putative insertion sequence ATP-binding protein y4pL</fullName>
    </submittedName>
</protein>
<sequence>MLTHPTSERLEAMGFIGMAKALDEQRRASDMFENLSFEERLGLLVDREAAERNAKKLATRLRFASLRQAACVEDLDMRSPRGIDKSVMAHLIDGGWIDRHENLLITGPTGLGKSWIACALGHKACRDDRRVMYHRVPRLFQALVIARGDGRHARVLKSIERSELLILDDWGLSVLNATERRDLLEILEDRQGRGSTIVTSQLPVDQWHEAIGDPTLADAILDRLVHNAHRLALTGDSMRRKLGALKTLDQNGQD</sequence>
<evidence type="ECO:0000313" key="6">
    <source>
        <dbReference type="Proteomes" id="UP000184085"/>
    </source>
</evidence>
<keyword evidence="6" id="KW-1185">Reference proteome</keyword>
<dbReference type="GO" id="GO:0006260">
    <property type="term" value="P:DNA replication"/>
    <property type="evidence" value="ECO:0007669"/>
    <property type="project" value="TreeGrafter"/>
</dbReference>
<dbReference type="GO" id="GO:0005524">
    <property type="term" value="F:ATP binding"/>
    <property type="evidence" value="ECO:0007669"/>
    <property type="project" value="UniProtKB-KW"/>
</dbReference>
<dbReference type="Proteomes" id="UP000184085">
    <property type="component" value="Unassembled WGS sequence"/>
</dbReference>
<dbReference type="SMART" id="SM00382">
    <property type="entry name" value="AAA"/>
    <property type="match status" value="1"/>
</dbReference>
<comment type="similarity">
    <text evidence="1">Belongs to the IS21/IS1162 putative ATP-binding protein family.</text>
</comment>
<dbReference type="InterPro" id="IPR003593">
    <property type="entry name" value="AAA+_ATPase"/>
</dbReference>
<dbReference type="Pfam" id="PF01695">
    <property type="entry name" value="IstB_IS21"/>
    <property type="match status" value="1"/>
</dbReference>
<gene>
    <name evidence="5" type="ORF">KARMA_0904</name>
</gene>
<organism evidence="5 6">
    <name type="scientific">Donghicola eburneus</name>
    <dbReference type="NCBI Taxonomy" id="393278"/>
    <lineage>
        <taxon>Bacteria</taxon>
        <taxon>Pseudomonadati</taxon>
        <taxon>Pseudomonadota</taxon>
        <taxon>Alphaproteobacteria</taxon>
        <taxon>Rhodobacterales</taxon>
        <taxon>Roseobacteraceae</taxon>
        <taxon>Donghicola</taxon>
    </lineage>
</organism>
<dbReference type="AlphaFoldDB" id="A0A1M4MW22"/>
<dbReference type="RefSeq" id="WP_072704680.1">
    <property type="nucleotide sequence ID" value="NZ_FMJB01000039.1"/>
</dbReference>
<name>A0A1M4MW22_9RHOB</name>
<dbReference type="FunFam" id="3.40.50.300:FF:001361">
    <property type="entry name" value="AAA family ATPase"/>
    <property type="match status" value="1"/>
</dbReference>
<dbReference type="InterPro" id="IPR047661">
    <property type="entry name" value="IstB"/>
</dbReference>
<evidence type="ECO:0000259" key="4">
    <source>
        <dbReference type="SMART" id="SM00382"/>
    </source>
</evidence>
<accession>A0A1M4MW22</accession>
<dbReference type="NCBIfam" id="NF038214">
    <property type="entry name" value="IS21_help_AAA"/>
    <property type="match status" value="1"/>
</dbReference>
<dbReference type="SUPFAM" id="SSF52540">
    <property type="entry name" value="P-loop containing nucleoside triphosphate hydrolases"/>
    <property type="match status" value="1"/>
</dbReference>
<dbReference type="InterPro" id="IPR002611">
    <property type="entry name" value="IstB_ATP-bd"/>
</dbReference>
<evidence type="ECO:0000313" key="5">
    <source>
        <dbReference type="EMBL" id="SCM66722.1"/>
    </source>
</evidence>
<dbReference type="CDD" id="cd00009">
    <property type="entry name" value="AAA"/>
    <property type="match status" value="1"/>
</dbReference>
<dbReference type="InterPro" id="IPR028350">
    <property type="entry name" value="DNAC/IstB-like"/>
</dbReference>
<keyword evidence="2" id="KW-0547">Nucleotide-binding</keyword>
<dbReference type="PANTHER" id="PTHR30050">
    <property type="entry name" value="CHROMOSOMAL REPLICATION INITIATOR PROTEIN DNAA"/>
    <property type="match status" value="1"/>
</dbReference>